<sequence length="88" mass="10017">MRFYCSVILFLALFALGRAEKDIECPNNCGAEFDVHCGTDGTCYHANLSSCLVKLQSCYREKRGLAPFKIIERGYCLLNKPMCEHFLE</sequence>
<feature type="signal peptide" evidence="1">
    <location>
        <begin position="1"/>
        <end position="19"/>
    </location>
</feature>
<dbReference type="Proteomes" id="UP000007801">
    <property type="component" value="Unassembled WGS sequence"/>
</dbReference>
<dbReference type="AlphaFoldDB" id="A0A0P9ALW9"/>
<dbReference type="Gene3D" id="3.30.60.30">
    <property type="match status" value="1"/>
</dbReference>
<dbReference type="EMBL" id="CH902618">
    <property type="protein sequence ID" value="KPU78823.1"/>
    <property type="molecule type" value="Genomic_DNA"/>
</dbReference>
<feature type="chain" id="PRO_5006155236" description="Kazal-like domain-containing protein" evidence="1">
    <location>
        <begin position="20"/>
        <end position="88"/>
    </location>
</feature>
<proteinExistence type="predicted"/>
<evidence type="ECO:0000313" key="3">
    <source>
        <dbReference type="Proteomes" id="UP000007801"/>
    </source>
</evidence>
<evidence type="ECO:0008006" key="4">
    <source>
        <dbReference type="Google" id="ProtNLM"/>
    </source>
</evidence>
<keyword evidence="3" id="KW-1185">Reference proteome</keyword>
<dbReference type="InParanoid" id="A0A0P9ALW9"/>
<gene>
    <name evidence="2" type="primary">Dana\GF27222</name>
    <name evidence="2" type="ORF">GF27222</name>
</gene>
<name>A0A0P9ALW9_DROAN</name>
<keyword evidence="1" id="KW-0732">Signal</keyword>
<organism evidence="2 3">
    <name type="scientific">Drosophila ananassae</name>
    <name type="common">Fruit fly</name>
    <dbReference type="NCBI Taxonomy" id="7217"/>
    <lineage>
        <taxon>Eukaryota</taxon>
        <taxon>Metazoa</taxon>
        <taxon>Ecdysozoa</taxon>
        <taxon>Arthropoda</taxon>
        <taxon>Hexapoda</taxon>
        <taxon>Insecta</taxon>
        <taxon>Pterygota</taxon>
        <taxon>Neoptera</taxon>
        <taxon>Endopterygota</taxon>
        <taxon>Diptera</taxon>
        <taxon>Brachycera</taxon>
        <taxon>Muscomorpha</taxon>
        <taxon>Ephydroidea</taxon>
        <taxon>Drosophilidae</taxon>
        <taxon>Drosophila</taxon>
        <taxon>Sophophora</taxon>
    </lineage>
</organism>
<evidence type="ECO:0000256" key="1">
    <source>
        <dbReference type="SAM" id="SignalP"/>
    </source>
</evidence>
<protein>
    <recommendedName>
        <fullName evidence="4">Kazal-like domain-containing protein</fullName>
    </recommendedName>
</protein>
<reference evidence="2 3" key="1">
    <citation type="journal article" date="2007" name="Nature">
        <title>Evolution of genes and genomes on the Drosophila phylogeny.</title>
        <authorList>
            <consortium name="Drosophila 12 Genomes Consortium"/>
            <person name="Clark A.G."/>
            <person name="Eisen M.B."/>
            <person name="Smith D.R."/>
            <person name="Bergman C.M."/>
            <person name="Oliver B."/>
            <person name="Markow T.A."/>
            <person name="Kaufman T.C."/>
            <person name="Kellis M."/>
            <person name="Gelbart W."/>
            <person name="Iyer V.N."/>
            <person name="Pollard D.A."/>
            <person name="Sackton T.B."/>
            <person name="Larracuente A.M."/>
            <person name="Singh N.D."/>
            <person name="Abad J.P."/>
            <person name="Abt D.N."/>
            <person name="Adryan B."/>
            <person name="Aguade M."/>
            <person name="Akashi H."/>
            <person name="Anderson W.W."/>
            <person name="Aquadro C.F."/>
            <person name="Ardell D.H."/>
            <person name="Arguello R."/>
            <person name="Artieri C.G."/>
            <person name="Barbash D.A."/>
            <person name="Barker D."/>
            <person name="Barsanti P."/>
            <person name="Batterham P."/>
            <person name="Batzoglou S."/>
            <person name="Begun D."/>
            <person name="Bhutkar A."/>
            <person name="Blanco E."/>
            <person name="Bosak S.A."/>
            <person name="Bradley R.K."/>
            <person name="Brand A.D."/>
            <person name="Brent M.R."/>
            <person name="Brooks A.N."/>
            <person name="Brown R.H."/>
            <person name="Butlin R.K."/>
            <person name="Caggese C."/>
            <person name="Calvi B.R."/>
            <person name="Bernardo de Carvalho A."/>
            <person name="Caspi A."/>
            <person name="Castrezana S."/>
            <person name="Celniker S.E."/>
            <person name="Chang J.L."/>
            <person name="Chapple C."/>
            <person name="Chatterji S."/>
            <person name="Chinwalla A."/>
            <person name="Civetta A."/>
            <person name="Clifton S.W."/>
            <person name="Comeron J.M."/>
            <person name="Costello J.C."/>
            <person name="Coyne J.A."/>
            <person name="Daub J."/>
            <person name="David R.G."/>
            <person name="Delcher A.L."/>
            <person name="Delehaunty K."/>
            <person name="Do C.B."/>
            <person name="Ebling H."/>
            <person name="Edwards K."/>
            <person name="Eickbush T."/>
            <person name="Evans J.D."/>
            <person name="Filipski A."/>
            <person name="Findeiss S."/>
            <person name="Freyhult E."/>
            <person name="Fulton L."/>
            <person name="Fulton R."/>
            <person name="Garcia A.C."/>
            <person name="Gardiner A."/>
            <person name="Garfield D.A."/>
            <person name="Garvin B.E."/>
            <person name="Gibson G."/>
            <person name="Gilbert D."/>
            <person name="Gnerre S."/>
            <person name="Godfrey J."/>
            <person name="Good R."/>
            <person name="Gotea V."/>
            <person name="Gravely B."/>
            <person name="Greenberg A.J."/>
            <person name="Griffiths-Jones S."/>
            <person name="Gross S."/>
            <person name="Guigo R."/>
            <person name="Gustafson E.A."/>
            <person name="Haerty W."/>
            <person name="Hahn M.W."/>
            <person name="Halligan D.L."/>
            <person name="Halpern A.L."/>
            <person name="Halter G.M."/>
            <person name="Han M.V."/>
            <person name="Heger A."/>
            <person name="Hillier L."/>
            <person name="Hinrichs A.S."/>
            <person name="Holmes I."/>
            <person name="Hoskins R.A."/>
            <person name="Hubisz M.J."/>
            <person name="Hultmark D."/>
            <person name="Huntley M.A."/>
            <person name="Jaffe D.B."/>
            <person name="Jagadeeshan S."/>
            <person name="Jeck W.R."/>
            <person name="Johnson J."/>
            <person name="Jones C.D."/>
            <person name="Jordan W.C."/>
            <person name="Karpen G.H."/>
            <person name="Kataoka E."/>
            <person name="Keightley P.D."/>
            <person name="Kheradpour P."/>
            <person name="Kirkness E.F."/>
            <person name="Koerich L.B."/>
            <person name="Kristiansen K."/>
            <person name="Kudrna D."/>
            <person name="Kulathinal R.J."/>
            <person name="Kumar S."/>
            <person name="Kwok R."/>
            <person name="Lander E."/>
            <person name="Langley C.H."/>
            <person name="Lapoint R."/>
            <person name="Lazzaro B.P."/>
            <person name="Lee S.J."/>
            <person name="Levesque L."/>
            <person name="Li R."/>
            <person name="Lin C.F."/>
            <person name="Lin M.F."/>
            <person name="Lindblad-Toh K."/>
            <person name="Llopart A."/>
            <person name="Long M."/>
            <person name="Low L."/>
            <person name="Lozovsky E."/>
            <person name="Lu J."/>
            <person name="Luo M."/>
            <person name="Machado C.A."/>
            <person name="Makalowski W."/>
            <person name="Marzo M."/>
            <person name="Matsuda M."/>
            <person name="Matzkin L."/>
            <person name="McAllister B."/>
            <person name="McBride C.S."/>
            <person name="McKernan B."/>
            <person name="McKernan K."/>
            <person name="Mendez-Lago M."/>
            <person name="Minx P."/>
            <person name="Mollenhauer M.U."/>
            <person name="Montooth K."/>
            <person name="Mount S.M."/>
            <person name="Mu X."/>
            <person name="Myers E."/>
            <person name="Negre B."/>
            <person name="Newfeld S."/>
            <person name="Nielsen R."/>
            <person name="Noor M.A."/>
            <person name="O'Grady P."/>
            <person name="Pachter L."/>
            <person name="Papaceit M."/>
            <person name="Parisi M.J."/>
            <person name="Parisi M."/>
            <person name="Parts L."/>
            <person name="Pedersen J.S."/>
            <person name="Pesole G."/>
            <person name="Phillippy A.M."/>
            <person name="Ponting C.P."/>
            <person name="Pop M."/>
            <person name="Porcelli D."/>
            <person name="Powell J.R."/>
            <person name="Prohaska S."/>
            <person name="Pruitt K."/>
            <person name="Puig M."/>
            <person name="Quesneville H."/>
            <person name="Ram K.R."/>
            <person name="Rand D."/>
            <person name="Rasmussen M.D."/>
            <person name="Reed L.K."/>
            <person name="Reenan R."/>
            <person name="Reily A."/>
            <person name="Remington K.A."/>
            <person name="Rieger T.T."/>
            <person name="Ritchie M.G."/>
            <person name="Robin C."/>
            <person name="Rogers Y.H."/>
            <person name="Rohde C."/>
            <person name="Rozas J."/>
            <person name="Rubenfield M.J."/>
            <person name="Ruiz A."/>
            <person name="Russo S."/>
            <person name="Salzberg S.L."/>
            <person name="Sanchez-Gracia A."/>
            <person name="Saranga D.J."/>
            <person name="Sato H."/>
            <person name="Schaeffer S.W."/>
            <person name="Schatz M.C."/>
            <person name="Schlenke T."/>
            <person name="Schwartz R."/>
            <person name="Segarra C."/>
            <person name="Singh R.S."/>
            <person name="Sirot L."/>
            <person name="Sirota M."/>
            <person name="Sisneros N.B."/>
            <person name="Smith C.D."/>
            <person name="Smith T.F."/>
            <person name="Spieth J."/>
            <person name="Stage D.E."/>
            <person name="Stark A."/>
            <person name="Stephan W."/>
            <person name="Strausberg R.L."/>
            <person name="Strempel S."/>
            <person name="Sturgill D."/>
            <person name="Sutton G."/>
            <person name="Sutton G.G."/>
            <person name="Tao W."/>
            <person name="Teichmann S."/>
            <person name="Tobari Y.N."/>
            <person name="Tomimura Y."/>
            <person name="Tsolas J.M."/>
            <person name="Valente V.L."/>
            <person name="Venter E."/>
            <person name="Venter J.C."/>
            <person name="Vicario S."/>
            <person name="Vieira F.G."/>
            <person name="Vilella A.J."/>
            <person name="Villasante A."/>
            <person name="Walenz B."/>
            <person name="Wang J."/>
            <person name="Wasserman M."/>
            <person name="Watts T."/>
            <person name="Wilson D."/>
            <person name="Wilson R.K."/>
            <person name="Wing R.A."/>
            <person name="Wolfner M.F."/>
            <person name="Wong A."/>
            <person name="Wong G.K."/>
            <person name="Wu C.I."/>
            <person name="Wu G."/>
            <person name="Yamamoto D."/>
            <person name="Yang H.P."/>
            <person name="Yang S.P."/>
            <person name="Yorke J.A."/>
            <person name="Yoshida K."/>
            <person name="Zdobnov E."/>
            <person name="Zhang P."/>
            <person name="Zhang Y."/>
            <person name="Zimin A.V."/>
            <person name="Baldwin J."/>
            <person name="Abdouelleil A."/>
            <person name="Abdulkadir J."/>
            <person name="Abebe A."/>
            <person name="Abera B."/>
            <person name="Abreu J."/>
            <person name="Acer S.C."/>
            <person name="Aftuck L."/>
            <person name="Alexander A."/>
            <person name="An P."/>
            <person name="Anderson E."/>
            <person name="Anderson S."/>
            <person name="Arachi H."/>
            <person name="Azer M."/>
            <person name="Bachantsang P."/>
            <person name="Barry A."/>
            <person name="Bayul T."/>
            <person name="Berlin A."/>
            <person name="Bessette D."/>
            <person name="Bloom T."/>
            <person name="Blye J."/>
            <person name="Boguslavskiy L."/>
            <person name="Bonnet C."/>
            <person name="Boukhgalter B."/>
            <person name="Bourzgui I."/>
            <person name="Brown A."/>
            <person name="Cahill P."/>
            <person name="Channer S."/>
            <person name="Cheshatsang Y."/>
            <person name="Chuda L."/>
            <person name="Citroen M."/>
            <person name="Collymore A."/>
            <person name="Cooke P."/>
            <person name="Costello M."/>
            <person name="D'Aco K."/>
            <person name="Daza R."/>
            <person name="De Haan G."/>
            <person name="DeGray S."/>
            <person name="DeMaso C."/>
            <person name="Dhargay N."/>
            <person name="Dooley K."/>
            <person name="Dooley E."/>
            <person name="Doricent M."/>
            <person name="Dorje P."/>
            <person name="Dorjee K."/>
            <person name="Dupes A."/>
            <person name="Elong R."/>
            <person name="Falk J."/>
            <person name="Farina A."/>
            <person name="Faro S."/>
            <person name="Ferguson D."/>
            <person name="Fisher S."/>
            <person name="Foley C.D."/>
            <person name="Franke A."/>
            <person name="Friedrich D."/>
            <person name="Gadbois L."/>
            <person name="Gearin G."/>
            <person name="Gearin C.R."/>
            <person name="Giannoukos G."/>
            <person name="Goode T."/>
            <person name="Graham J."/>
            <person name="Grandbois E."/>
            <person name="Grewal S."/>
            <person name="Gyaltsen K."/>
            <person name="Hafez N."/>
            <person name="Hagos B."/>
            <person name="Hall J."/>
            <person name="Henson C."/>
            <person name="Hollinger A."/>
            <person name="Honan T."/>
            <person name="Huard M.D."/>
            <person name="Hughes L."/>
            <person name="Hurhula B."/>
            <person name="Husby M.E."/>
            <person name="Kamat A."/>
            <person name="Kanga B."/>
            <person name="Kashin S."/>
            <person name="Khazanovich D."/>
            <person name="Kisner P."/>
            <person name="Lance K."/>
            <person name="Lara M."/>
            <person name="Lee W."/>
            <person name="Lennon N."/>
            <person name="Letendre F."/>
            <person name="LeVine R."/>
            <person name="Lipovsky A."/>
            <person name="Liu X."/>
            <person name="Liu J."/>
            <person name="Liu S."/>
            <person name="Lokyitsang T."/>
            <person name="Lokyitsang Y."/>
            <person name="Lubonja R."/>
            <person name="Lui A."/>
            <person name="MacDonald P."/>
            <person name="Magnisalis V."/>
            <person name="Maru K."/>
            <person name="Matthews C."/>
            <person name="McCusker W."/>
            <person name="McDonough S."/>
            <person name="Mehta T."/>
            <person name="Meldrim J."/>
            <person name="Meneus L."/>
            <person name="Mihai O."/>
            <person name="Mihalev A."/>
            <person name="Mihova T."/>
            <person name="Mittelman R."/>
            <person name="Mlenga V."/>
            <person name="Montmayeur A."/>
            <person name="Mulrain L."/>
            <person name="Navidi A."/>
            <person name="Naylor J."/>
            <person name="Negash T."/>
            <person name="Nguyen T."/>
            <person name="Nguyen N."/>
            <person name="Nicol R."/>
            <person name="Norbu C."/>
            <person name="Norbu N."/>
            <person name="Novod N."/>
            <person name="O'Neill B."/>
            <person name="Osman S."/>
            <person name="Markiewicz E."/>
            <person name="Oyono O.L."/>
            <person name="Patti C."/>
            <person name="Phunkhang P."/>
            <person name="Pierre F."/>
            <person name="Priest M."/>
            <person name="Raghuraman S."/>
            <person name="Rege F."/>
            <person name="Reyes R."/>
            <person name="Rise C."/>
            <person name="Rogov P."/>
            <person name="Ross K."/>
            <person name="Ryan E."/>
            <person name="Settipalli S."/>
            <person name="Shea T."/>
            <person name="Sherpa N."/>
            <person name="Shi L."/>
            <person name="Shih D."/>
            <person name="Sparrow T."/>
            <person name="Spaulding J."/>
            <person name="Stalker J."/>
            <person name="Stange-Thomann N."/>
            <person name="Stavropoulos S."/>
            <person name="Stone C."/>
            <person name="Strader C."/>
            <person name="Tesfaye S."/>
            <person name="Thomson T."/>
            <person name="Thoulutsang Y."/>
            <person name="Thoulutsang D."/>
            <person name="Topham K."/>
            <person name="Topping I."/>
            <person name="Tsamla T."/>
            <person name="Vassiliev H."/>
            <person name="Vo A."/>
            <person name="Wangchuk T."/>
            <person name="Wangdi T."/>
            <person name="Weiand M."/>
            <person name="Wilkinson J."/>
            <person name="Wilson A."/>
            <person name="Yadav S."/>
            <person name="Young G."/>
            <person name="Yu Q."/>
            <person name="Zembek L."/>
            <person name="Zhong D."/>
            <person name="Zimmer A."/>
            <person name="Zwirko Z."/>
            <person name="Jaffe D.B."/>
            <person name="Alvarez P."/>
            <person name="Brockman W."/>
            <person name="Butler J."/>
            <person name="Chin C."/>
            <person name="Gnerre S."/>
            <person name="Grabherr M."/>
            <person name="Kleber M."/>
            <person name="Mauceli E."/>
            <person name="MacCallum I."/>
        </authorList>
    </citation>
    <scope>NUCLEOTIDE SEQUENCE [LARGE SCALE GENOMIC DNA]</scope>
    <source>
        <strain evidence="3">Tucson 14024-0371.13</strain>
    </source>
</reference>
<evidence type="ECO:0000313" key="2">
    <source>
        <dbReference type="EMBL" id="KPU78823.1"/>
    </source>
</evidence>
<accession>A0A0P9ALW9</accession>